<evidence type="ECO:0000259" key="9">
    <source>
        <dbReference type="PROSITE" id="PS50893"/>
    </source>
</evidence>
<dbReference type="InterPro" id="IPR017871">
    <property type="entry name" value="ABC_transporter-like_CS"/>
</dbReference>
<dbReference type="Gene3D" id="1.20.1560.10">
    <property type="entry name" value="ABC transporter type 1, transmembrane domain"/>
    <property type="match status" value="2"/>
</dbReference>
<keyword evidence="3" id="KW-0547">Nucleotide-binding</keyword>
<dbReference type="InterPro" id="IPR039421">
    <property type="entry name" value="Type_1_exporter"/>
</dbReference>
<evidence type="ECO:0000256" key="7">
    <source>
        <dbReference type="SAM" id="MobiDB-lite"/>
    </source>
</evidence>
<sequence length="1247" mass="138189">MATSQPLGFVAQNIISSLASLGVAFYYSWKLTMVTMSTVPIAFIVLGLLSTLIHPSMRDQDAQLNYAAKCAHSALISIGVVKGFNAQEHEAQHYSMYVKQAAAYYRKQAHSNAVQMGFVRVFTLAMFVQGYWYGHHLVAEHALSFADVTTTFWACLLATKAFEEILPQMLVLERGRAAGMSLKTLLEQVTKEPVREPSQRGKTPKFCDGDIEFRNVSFAYPSRPEHLVLATSRFFFPAGETTFLAGKSGSGKSTVGNLIMRFYEPTSGQIFIDATDIAELDTNWLRNNVTLVQQQSQLFKETILRNIAFGRHEYHSVTLEEMKICLELANLQDTVTHLPQGADTLVGTSGAALSGGQRQRVAIARARLRDTPILILDESTSALDNITRTSIMASIRKWRKGRTTIIITHDMSQIKRGEFVYVLEEGCLIQEGFHQHLARHGSDPFTNFSKFDEESTPAQDTTTMDQPLWYGTPVARPAPLGTELSHERWVQTNRLSIFERPAISSISNHLAVPPYNPLASGLSVRNSLVLHTTYDSEAKGSYDTPKLPPVSRLSRLMGPIELDTVKSKGINPRQPSYVVERSSRGKGTPLEHMQRTRRSSFMGKSNKQKNESRNNISILPILMTIWPSLTNQYRLILILAFIAALTNAAGPPVFSYIFSQLLTTFFHPRQDAHKALQYSLYILAVAGIDGLGCYLMHYLLECSGQAWVDTLRIEAMKRILDQPKEWFEDEKNLLSSLTMCLDRNANEMRNLLGRFAGLLFIAATMVLVAIVWSMIVCWKLTLVALAAIPGMYAITKIFDSVTARWERKTSEAADVCGSILVETFSDIKTVRSLTLEGYFHQKYKRAVRRTLSLNTKKALYCGIFFGAAESAIHFITALVFWYGVRVVASDDFTIKSVLIAFSMILFSAANANALLLFIPQISSSVQTAEKLFKLANLPLGVSHEYSGNIRLPTNCNVDISFNNLSFSYPIRPESHALRDLTLDIPPNGCTAIVGQSGSGKSTIASLLLGFYSCTPRSDQTQSSNSVSPITISSFAISSLYTPRLRNIISLVPQNPTLFPISVTQNIIYGLPLSSPYTTSSSIELAARLSGIHDFILTLPHGYETVVSHGDTNTESAGSDTIGLSGGQAQRIAIARALVRKPRVLILDEATSALDSVSAGLIRDSIRSLLDPVQHPNHPQHTNRHDPEAPKPLAVILITHSREMMKLADNIVVMKDGTCVEQGKWRALKDRRGGELNRILRAGVDEDE</sequence>
<dbReference type="InterPro" id="IPR036640">
    <property type="entry name" value="ABC1_TM_sf"/>
</dbReference>
<keyword evidence="2 8" id="KW-0812">Transmembrane</keyword>
<dbReference type="GO" id="GO:0005743">
    <property type="term" value="C:mitochondrial inner membrane"/>
    <property type="evidence" value="ECO:0007669"/>
    <property type="project" value="TreeGrafter"/>
</dbReference>
<evidence type="ECO:0000256" key="6">
    <source>
        <dbReference type="ARBA" id="ARBA00023136"/>
    </source>
</evidence>
<gene>
    <name evidence="11" type="ORF">UCRPC4_g06203</name>
</gene>
<feature type="domain" description="ABC transporter" evidence="9">
    <location>
        <begin position="959"/>
        <end position="1240"/>
    </location>
</feature>
<keyword evidence="6 8" id="KW-0472">Membrane</keyword>
<feature type="transmembrane region" description="Helical" evidence="8">
    <location>
        <begin position="751"/>
        <end position="772"/>
    </location>
</feature>
<dbReference type="FunFam" id="3.40.50.300:FF:001471">
    <property type="entry name" value="P-loop containing nucleoside triphosphate hydrolase protein"/>
    <property type="match status" value="1"/>
</dbReference>
<organism evidence="11 12">
    <name type="scientific">Phaeomoniella chlamydospora</name>
    <name type="common">Phaeoacremonium chlamydosporum</name>
    <dbReference type="NCBI Taxonomy" id="158046"/>
    <lineage>
        <taxon>Eukaryota</taxon>
        <taxon>Fungi</taxon>
        <taxon>Dikarya</taxon>
        <taxon>Ascomycota</taxon>
        <taxon>Pezizomycotina</taxon>
        <taxon>Eurotiomycetes</taxon>
        <taxon>Chaetothyriomycetidae</taxon>
        <taxon>Phaeomoniellales</taxon>
        <taxon>Phaeomoniellaceae</taxon>
        <taxon>Phaeomoniella</taxon>
    </lineage>
</organism>
<dbReference type="Pfam" id="PF00005">
    <property type="entry name" value="ABC_tran"/>
    <property type="match status" value="2"/>
</dbReference>
<accession>A0A0G2DXS4</accession>
<dbReference type="EMBL" id="LCWF01000178">
    <property type="protein sequence ID" value="KKY15702.1"/>
    <property type="molecule type" value="Genomic_DNA"/>
</dbReference>
<dbReference type="PROSITE" id="PS50929">
    <property type="entry name" value="ABC_TM1F"/>
    <property type="match status" value="2"/>
</dbReference>
<dbReference type="GO" id="GO:0015421">
    <property type="term" value="F:ABC-type oligopeptide transporter activity"/>
    <property type="evidence" value="ECO:0007669"/>
    <property type="project" value="TreeGrafter"/>
</dbReference>
<name>A0A0G2DXS4_PHACM</name>
<keyword evidence="12" id="KW-1185">Reference proteome</keyword>
<dbReference type="SUPFAM" id="SSF90123">
    <property type="entry name" value="ABC transporter transmembrane region"/>
    <property type="match status" value="2"/>
</dbReference>
<comment type="subcellular location">
    <subcellularLocation>
        <location evidence="1">Membrane</location>
        <topology evidence="1">Multi-pass membrane protein</topology>
    </subcellularLocation>
</comment>
<evidence type="ECO:0000256" key="4">
    <source>
        <dbReference type="ARBA" id="ARBA00022840"/>
    </source>
</evidence>
<feature type="region of interest" description="Disordered" evidence="7">
    <location>
        <begin position="1170"/>
        <end position="1190"/>
    </location>
</feature>
<feature type="transmembrane region" description="Helical" evidence="8">
    <location>
        <begin position="858"/>
        <end position="884"/>
    </location>
</feature>
<dbReference type="InterPro" id="IPR027417">
    <property type="entry name" value="P-loop_NTPase"/>
</dbReference>
<comment type="caution">
    <text evidence="11">The sequence shown here is derived from an EMBL/GenBank/DDBJ whole genome shotgun (WGS) entry which is preliminary data.</text>
</comment>
<dbReference type="Pfam" id="PF00664">
    <property type="entry name" value="ABC_membrane"/>
    <property type="match status" value="2"/>
</dbReference>
<dbReference type="CDD" id="cd18577">
    <property type="entry name" value="ABC_6TM_Pgp_ABCB1_D1_like"/>
    <property type="match status" value="1"/>
</dbReference>
<dbReference type="GO" id="GO:0090374">
    <property type="term" value="P:oligopeptide export from mitochondrion"/>
    <property type="evidence" value="ECO:0007669"/>
    <property type="project" value="TreeGrafter"/>
</dbReference>
<feature type="region of interest" description="Disordered" evidence="7">
    <location>
        <begin position="575"/>
        <end position="609"/>
    </location>
</feature>
<dbReference type="CDD" id="cd18578">
    <property type="entry name" value="ABC_6TM_Pgp_ABCB1_D2_like"/>
    <property type="match status" value="1"/>
</dbReference>
<evidence type="ECO:0000313" key="11">
    <source>
        <dbReference type="EMBL" id="KKY15702.1"/>
    </source>
</evidence>
<evidence type="ECO:0000256" key="5">
    <source>
        <dbReference type="ARBA" id="ARBA00022989"/>
    </source>
</evidence>
<feature type="transmembrane region" description="Helical" evidence="8">
    <location>
        <begin position="635"/>
        <end position="658"/>
    </location>
</feature>
<dbReference type="OrthoDB" id="6500128at2759"/>
<dbReference type="AlphaFoldDB" id="A0A0G2DXS4"/>
<feature type="transmembrane region" description="Helical" evidence="8">
    <location>
        <begin position="678"/>
        <end position="700"/>
    </location>
</feature>
<dbReference type="PANTHER" id="PTHR43394:SF15">
    <property type="entry name" value="ALPHA-FACTOR-TRANSPORTING ATPASE"/>
    <property type="match status" value="1"/>
</dbReference>
<dbReference type="Proteomes" id="UP000053317">
    <property type="component" value="Unassembled WGS sequence"/>
</dbReference>
<evidence type="ECO:0000256" key="2">
    <source>
        <dbReference type="ARBA" id="ARBA00022692"/>
    </source>
</evidence>
<evidence type="ECO:0000313" key="12">
    <source>
        <dbReference type="Proteomes" id="UP000053317"/>
    </source>
</evidence>
<dbReference type="InterPro" id="IPR011527">
    <property type="entry name" value="ABC1_TM_dom"/>
</dbReference>
<feature type="transmembrane region" description="Helical" evidence="8">
    <location>
        <begin position="896"/>
        <end position="918"/>
    </location>
</feature>
<dbReference type="GO" id="GO:0016887">
    <property type="term" value="F:ATP hydrolysis activity"/>
    <property type="evidence" value="ECO:0007669"/>
    <property type="project" value="InterPro"/>
</dbReference>
<feature type="domain" description="ABC transmembrane type-1" evidence="10">
    <location>
        <begin position="1"/>
        <end position="174"/>
    </location>
</feature>
<dbReference type="InterPro" id="IPR003439">
    <property type="entry name" value="ABC_transporter-like_ATP-bd"/>
</dbReference>
<dbReference type="Gene3D" id="3.40.50.300">
    <property type="entry name" value="P-loop containing nucleotide triphosphate hydrolases"/>
    <property type="match status" value="2"/>
</dbReference>
<proteinExistence type="predicted"/>
<evidence type="ECO:0000256" key="1">
    <source>
        <dbReference type="ARBA" id="ARBA00004141"/>
    </source>
</evidence>
<feature type="domain" description="ABC transporter" evidence="9">
    <location>
        <begin position="211"/>
        <end position="450"/>
    </location>
</feature>
<dbReference type="SUPFAM" id="SSF52540">
    <property type="entry name" value="P-loop containing nucleoside triphosphate hydrolases"/>
    <property type="match status" value="2"/>
</dbReference>
<feature type="transmembrane region" description="Helical" evidence="8">
    <location>
        <begin position="7"/>
        <end position="27"/>
    </location>
</feature>
<evidence type="ECO:0000259" key="10">
    <source>
        <dbReference type="PROSITE" id="PS50929"/>
    </source>
</evidence>
<protein>
    <submittedName>
        <fullName evidence="11">Putative abc a-pheromone efflux pump</fullName>
    </submittedName>
</protein>
<feature type="domain" description="ABC transmembrane type-1" evidence="10">
    <location>
        <begin position="638"/>
        <end position="923"/>
    </location>
</feature>
<keyword evidence="5 8" id="KW-1133">Transmembrane helix</keyword>
<dbReference type="PROSITE" id="PS50893">
    <property type="entry name" value="ABC_TRANSPORTER_2"/>
    <property type="match status" value="2"/>
</dbReference>
<dbReference type="GO" id="GO:0005524">
    <property type="term" value="F:ATP binding"/>
    <property type="evidence" value="ECO:0007669"/>
    <property type="project" value="UniProtKB-KW"/>
</dbReference>
<reference evidence="11 12" key="1">
    <citation type="submission" date="2015-05" db="EMBL/GenBank/DDBJ databases">
        <title>Distinctive expansion of gene families associated with plant cell wall degradation and secondary metabolism in the genomes of grapevine trunk pathogens.</title>
        <authorList>
            <person name="Lawrence D.P."/>
            <person name="Travadon R."/>
            <person name="Rolshausen P.E."/>
            <person name="Baumgartner K."/>
        </authorList>
    </citation>
    <scope>NUCLEOTIDE SEQUENCE [LARGE SCALE GENOMIC DNA]</scope>
    <source>
        <strain evidence="11">UCRPC4</strain>
    </source>
</reference>
<evidence type="ECO:0000256" key="3">
    <source>
        <dbReference type="ARBA" id="ARBA00022741"/>
    </source>
</evidence>
<dbReference type="PANTHER" id="PTHR43394">
    <property type="entry name" value="ATP-DEPENDENT PERMEASE MDL1, MITOCHONDRIAL"/>
    <property type="match status" value="1"/>
</dbReference>
<dbReference type="InterPro" id="IPR003593">
    <property type="entry name" value="AAA+_ATPase"/>
</dbReference>
<feature type="transmembrane region" description="Helical" evidence="8">
    <location>
        <begin position="33"/>
        <end position="53"/>
    </location>
</feature>
<dbReference type="PROSITE" id="PS00211">
    <property type="entry name" value="ABC_TRANSPORTER_1"/>
    <property type="match status" value="1"/>
</dbReference>
<dbReference type="SMART" id="SM00382">
    <property type="entry name" value="AAA"/>
    <property type="match status" value="2"/>
</dbReference>
<reference evidence="11 12" key="2">
    <citation type="submission" date="2015-05" db="EMBL/GenBank/DDBJ databases">
        <authorList>
            <person name="Morales-Cruz A."/>
            <person name="Amrine K.C."/>
            <person name="Cantu D."/>
        </authorList>
    </citation>
    <scope>NUCLEOTIDE SEQUENCE [LARGE SCALE GENOMIC DNA]</scope>
    <source>
        <strain evidence="11">UCRPC4</strain>
    </source>
</reference>
<evidence type="ECO:0000256" key="8">
    <source>
        <dbReference type="SAM" id="Phobius"/>
    </source>
</evidence>
<keyword evidence="4" id="KW-0067">ATP-binding</keyword>